<evidence type="ECO:0000256" key="4">
    <source>
        <dbReference type="ARBA" id="ARBA00012030"/>
    </source>
</evidence>
<evidence type="ECO:0000256" key="9">
    <source>
        <dbReference type="HAMAP-Rule" id="MF_00148"/>
    </source>
</evidence>
<proteinExistence type="inferred from homology"/>
<evidence type="ECO:0000256" key="2">
    <source>
        <dbReference type="ARBA" id="ARBA00002631"/>
    </source>
</evidence>
<dbReference type="Gene3D" id="3.40.470.10">
    <property type="entry name" value="Uracil-DNA glycosylase-like domain"/>
    <property type="match status" value="1"/>
</dbReference>
<protein>
    <recommendedName>
        <fullName evidence="5 9">Uracil-DNA glycosylase</fullName>
        <shortName evidence="9">UDG</shortName>
        <ecNumber evidence="4 9">3.2.2.27</ecNumber>
    </recommendedName>
</protein>
<keyword evidence="9" id="KW-0963">Cytoplasm</keyword>
<keyword evidence="13" id="KW-0326">Glycosidase</keyword>
<dbReference type="PANTHER" id="PTHR11264">
    <property type="entry name" value="URACIL-DNA GLYCOSYLASE"/>
    <property type="match status" value="1"/>
</dbReference>
<evidence type="ECO:0000313" key="13">
    <source>
        <dbReference type="EMBL" id="MDU0808331.1"/>
    </source>
</evidence>
<evidence type="ECO:0000256" key="8">
    <source>
        <dbReference type="ARBA" id="ARBA00023204"/>
    </source>
</evidence>
<dbReference type="SMART" id="SM00986">
    <property type="entry name" value="UDG"/>
    <property type="match status" value="1"/>
</dbReference>
<dbReference type="SUPFAM" id="SSF52141">
    <property type="entry name" value="Uracil-DNA glycosylase-like"/>
    <property type="match status" value="1"/>
</dbReference>
<dbReference type="Pfam" id="PF03167">
    <property type="entry name" value="UDG"/>
    <property type="match status" value="1"/>
</dbReference>
<comment type="function">
    <text evidence="2 9 11">Excises uracil residues from the DNA which can arise as a result of misincorporation of dUMP residues by DNA polymerase or due to deamination of cytosine.</text>
</comment>
<comment type="caution">
    <text evidence="13">The sequence shown here is derived from an EMBL/GenBank/DDBJ whole genome shotgun (WGS) entry which is preliminary data.</text>
</comment>
<dbReference type="SMART" id="SM00987">
    <property type="entry name" value="UreE_C"/>
    <property type="match status" value="1"/>
</dbReference>
<dbReference type="PANTHER" id="PTHR11264:SF0">
    <property type="entry name" value="URACIL-DNA GLYCOSYLASE"/>
    <property type="match status" value="1"/>
</dbReference>
<evidence type="ECO:0000256" key="7">
    <source>
        <dbReference type="ARBA" id="ARBA00022801"/>
    </source>
</evidence>
<dbReference type="Proteomes" id="UP001249959">
    <property type="component" value="Unassembled WGS sequence"/>
</dbReference>
<keyword evidence="6 9" id="KW-0227">DNA damage</keyword>
<dbReference type="InterPro" id="IPR036895">
    <property type="entry name" value="Uracil-DNA_glycosylase-like_sf"/>
</dbReference>
<organism evidence="13 14">
    <name type="scientific">Aquirufa regiilacus</name>
    <dbReference type="NCBI Taxonomy" id="3024868"/>
    <lineage>
        <taxon>Bacteria</taxon>
        <taxon>Pseudomonadati</taxon>
        <taxon>Bacteroidota</taxon>
        <taxon>Cytophagia</taxon>
        <taxon>Cytophagales</taxon>
        <taxon>Flectobacillaceae</taxon>
        <taxon>Aquirufa</taxon>
    </lineage>
</organism>
<feature type="domain" description="Uracil-DNA glycosylase-like" evidence="12">
    <location>
        <begin position="57"/>
        <end position="217"/>
    </location>
</feature>
<reference evidence="13 14" key="1">
    <citation type="submission" date="2023-09" db="EMBL/GenBank/DDBJ databases">
        <title>Aquirufa genomes.</title>
        <authorList>
            <person name="Pitt A."/>
        </authorList>
    </citation>
    <scope>NUCLEOTIDE SEQUENCE [LARGE SCALE GENOMIC DNA]</scope>
    <source>
        <strain evidence="13 14">LEOWEIH-7C</strain>
    </source>
</reference>
<name>A0ABU3TR29_9BACT</name>
<dbReference type="HAMAP" id="MF_00148">
    <property type="entry name" value="UDG"/>
    <property type="match status" value="1"/>
</dbReference>
<evidence type="ECO:0000256" key="3">
    <source>
        <dbReference type="ARBA" id="ARBA00008184"/>
    </source>
</evidence>
<comment type="similarity">
    <text evidence="3 9 11">Belongs to the uracil-DNA glycosylase (UDG) superfamily. UNG family.</text>
</comment>
<dbReference type="PROSITE" id="PS00130">
    <property type="entry name" value="U_DNA_GLYCOSYLASE"/>
    <property type="match status" value="1"/>
</dbReference>
<gene>
    <name evidence="9" type="primary">ung</name>
    <name evidence="13" type="ORF">PQG45_04700</name>
</gene>
<dbReference type="EMBL" id="JAVNWW010000001">
    <property type="protein sequence ID" value="MDU0808331.1"/>
    <property type="molecule type" value="Genomic_DNA"/>
</dbReference>
<feature type="active site" description="Proton acceptor" evidence="9 10">
    <location>
        <position position="72"/>
    </location>
</feature>
<dbReference type="NCBIfam" id="NF003589">
    <property type="entry name" value="PRK05254.1-2"/>
    <property type="match status" value="1"/>
</dbReference>
<evidence type="ECO:0000256" key="5">
    <source>
        <dbReference type="ARBA" id="ARBA00018429"/>
    </source>
</evidence>
<evidence type="ECO:0000256" key="6">
    <source>
        <dbReference type="ARBA" id="ARBA00022763"/>
    </source>
</evidence>
<dbReference type="CDD" id="cd10027">
    <property type="entry name" value="UDG-F1-like"/>
    <property type="match status" value="1"/>
</dbReference>
<keyword evidence="14" id="KW-1185">Reference proteome</keyword>
<sequence length="228" mass="25448">MANEVLKLQDLLQNDWKTVLKSTLESEKFDRLSEKVLHAYQVEEVYPPLNQLFDAFNGCSFEQTRVVLLGQDPYHGIGQAHGLSFSVPNSIPLPPSLKNIYKELFNDLGLIRSSGDLSDWARQGILLLNTSLTVRAGEAGSHASYHWPIFTKAVLEALNSQVKPLVFLLWGNHAQHFASMIDESKHAVIKSAHPSPLAANRGGWFGTKPFSQTNDFLISKGIEPIRWA</sequence>
<evidence type="ECO:0000256" key="1">
    <source>
        <dbReference type="ARBA" id="ARBA00001400"/>
    </source>
</evidence>
<dbReference type="InterPro" id="IPR002043">
    <property type="entry name" value="UDG_fam1"/>
</dbReference>
<evidence type="ECO:0000259" key="12">
    <source>
        <dbReference type="SMART" id="SM00986"/>
    </source>
</evidence>
<dbReference type="NCBIfam" id="TIGR00628">
    <property type="entry name" value="ung"/>
    <property type="match status" value="1"/>
</dbReference>
<keyword evidence="7 9" id="KW-0378">Hydrolase</keyword>
<dbReference type="NCBIfam" id="NF003588">
    <property type="entry name" value="PRK05254.1-1"/>
    <property type="match status" value="1"/>
</dbReference>
<dbReference type="NCBIfam" id="NF003592">
    <property type="entry name" value="PRK05254.1-5"/>
    <property type="match status" value="1"/>
</dbReference>
<evidence type="ECO:0000256" key="11">
    <source>
        <dbReference type="RuleBase" id="RU003780"/>
    </source>
</evidence>
<dbReference type="InterPro" id="IPR018085">
    <property type="entry name" value="Ura-DNA_Glyclase_AS"/>
</dbReference>
<keyword evidence="8 9" id="KW-0234">DNA repair</keyword>
<evidence type="ECO:0000313" key="14">
    <source>
        <dbReference type="Proteomes" id="UP001249959"/>
    </source>
</evidence>
<accession>A0ABU3TR29</accession>
<dbReference type="EC" id="3.2.2.27" evidence="4 9"/>
<dbReference type="GO" id="GO:0004844">
    <property type="term" value="F:uracil DNA N-glycosylase activity"/>
    <property type="evidence" value="ECO:0007669"/>
    <property type="project" value="UniProtKB-EC"/>
</dbReference>
<dbReference type="RefSeq" id="WP_315575345.1">
    <property type="nucleotide sequence ID" value="NZ_JARDXH010000002.1"/>
</dbReference>
<comment type="catalytic activity">
    <reaction evidence="1 9 11">
        <text>Hydrolyzes single-stranded DNA or mismatched double-stranded DNA and polynucleotides, releasing free uracil.</text>
        <dbReference type="EC" id="3.2.2.27"/>
    </reaction>
</comment>
<dbReference type="InterPro" id="IPR005122">
    <property type="entry name" value="Uracil-DNA_glycosylase-like"/>
</dbReference>
<comment type="subcellular location">
    <subcellularLocation>
        <location evidence="9">Cytoplasm</location>
    </subcellularLocation>
</comment>
<evidence type="ECO:0000256" key="10">
    <source>
        <dbReference type="PROSITE-ProRule" id="PRU10072"/>
    </source>
</evidence>